<dbReference type="PANTHER" id="PTHR11242">
    <property type="entry name" value="ARYL HYDROCARBON RECEPTOR INTERACTING PROTEIN RELATED"/>
    <property type="match status" value="1"/>
</dbReference>
<keyword evidence="2" id="KW-0802">TPR repeat</keyword>
<feature type="compositionally biased region" description="Acidic residues" evidence="3">
    <location>
        <begin position="67"/>
        <end position="80"/>
    </location>
</feature>
<evidence type="ECO:0000256" key="2">
    <source>
        <dbReference type="ARBA" id="ARBA00022803"/>
    </source>
</evidence>
<evidence type="ECO:0000256" key="3">
    <source>
        <dbReference type="SAM" id="MobiDB-lite"/>
    </source>
</evidence>
<dbReference type="AlphaFoldDB" id="A0A7S3JZ33"/>
<name>A0A7S3JZ33_9STRA</name>
<sequence>MVQVEKRSVAEAFEGYAFRRSEIAELDTLTQGMQAAREANNKLKKMLHIGEEGYKAEIEERDRMNQEEEEEEDNKNDDDNANQGDNYWDAFDDLVRKILSKKQEGNEEYIAACNLKDQDEIRNRALNASILYLDAMDLLDSVIKSKLSFAQNERYQLLRCIILLNRAAAYNIQQDWKLGLRAANEALTYAPNNEKGLYRRAVALVGLWRFSEAEGDLRRLIEMNPNNRQAHRKLNHIQNEGKKYQQAKLRNAVGRTTPSFKQVIADKFADQADDLCCT</sequence>
<evidence type="ECO:0008006" key="5">
    <source>
        <dbReference type="Google" id="ProtNLM"/>
    </source>
</evidence>
<evidence type="ECO:0000313" key="4">
    <source>
        <dbReference type="EMBL" id="CAE0367564.1"/>
    </source>
</evidence>
<dbReference type="InterPro" id="IPR019734">
    <property type="entry name" value="TPR_rpt"/>
</dbReference>
<protein>
    <recommendedName>
        <fullName evidence="5">Peptidylprolyl isomerase</fullName>
    </recommendedName>
</protein>
<dbReference type="EMBL" id="HBIJ01012210">
    <property type="protein sequence ID" value="CAE0367564.1"/>
    <property type="molecule type" value="Transcribed_RNA"/>
</dbReference>
<dbReference type="SUPFAM" id="SSF48452">
    <property type="entry name" value="TPR-like"/>
    <property type="match status" value="1"/>
</dbReference>
<accession>A0A7S3JZ33</accession>
<reference evidence="4" key="1">
    <citation type="submission" date="2021-01" db="EMBL/GenBank/DDBJ databases">
        <authorList>
            <person name="Corre E."/>
            <person name="Pelletier E."/>
            <person name="Niang G."/>
            <person name="Scheremetjew M."/>
            <person name="Finn R."/>
            <person name="Kale V."/>
            <person name="Holt S."/>
            <person name="Cochrane G."/>
            <person name="Meng A."/>
            <person name="Brown T."/>
            <person name="Cohen L."/>
        </authorList>
    </citation>
    <scope>NUCLEOTIDE SEQUENCE</scope>
    <source>
        <strain evidence="4">CCMP1510</strain>
    </source>
</reference>
<evidence type="ECO:0000256" key="1">
    <source>
        <dbReference type="ARBA" id="ARBA00022737"/>
    </source>
</evidence>
<dbReference type="SMART" id="SM00028">
    <property type="entry name" value="TPR"/>
    <property type="match status" value="2"/>
</dbReference>
<dbReference type="PANTHER" id="PTHR11242:SF0">
    <property type="entry name" value="TPR_REGION DOMAIN-CONTAINING PROTEIN"/>
    <property type="match status" value="1"/>
</dbReference>
<organism evidence="4">
    <name type="scientific">Aureoumbra lagunensis</name>
    <dbReference type="NCBI Taxonomy" id="44058"/>
    <lineage>
        <taxon>Eukaryota</taxon>
        <taxon>Sar</taxon>
        <taxon>Stramenopiles</taxon>
        <taxon>Ochrophyta</taxon>
        <taxon>Pelagophyceae</taxon>
        <taxon>Pelagomonadales</taxon>
        <taxon>Aureoumbra</taxon>
    </lineage>
</organism>
<gene>
    <name evidence="4" type="ORF">ALAG00032_LOCUS8321</name>
</gene>
<keyword evidence="1" id="KW-0677">Repeat</keyword>
<dbReference type="InterPro" id="IPR039663">
    <property type="entry name" value="AIP/AIPL1/TTC9"/>
</dbReference>
<proteinExistence type="predicted"/>
<dbReference type="Gene3D" id="1.25.40.10">
    <property type="entry name" value="Tetratricopeptide repeat domain"/>
    <property type="match status" value="1"/>
</dbReference>
<feature type="compositionally biased region" description="Basic and acidic residues" evidence="3">
    <location>
        <begin position="56"/>
        <end position="66"/>
    </location>
</feature>
<feature type="region of interest" description="Disordered" evidence="3">
    <location>
        <begin position="56"/>
        <end position="83"/>
    </location>
</feature>
<dbReference type="InterPro" id="IPR011990">
    <property type="entry name" value="TPR-like_helical_dom_sf"/>
</dbReference>